<organism evidence="1 2">
    <name type="scientific">Bifidobacterium callimiconis</name>
    <dbReference type="NCBI Taxonomy" id="2306973"/>
    <lineage>
        <taxon>Bacteria</taxon>
        <taxon>Bacillati</taxon>
        <taxon>Actinomycetota</taxon>
        <taxon>Actinomycetes</taxon>
        <taxon>Bifidobacteriales</taxon>
        <taxon>Bifidobacteriaceae</taxon>
        <taxon>Bifidobacterium</taxon>
    </lineage>
</organism>
<reference evidence="1 2" key="1">
    <citation type="submission" date="2018-09" db="EMBL/GenBank/DDBJ databases">
        <title>Characterization of the phylogenetic diversity of five novel species belonging to the genus Bifidobacterium.</title>
        <authorList>
            <person name="Lugli G.A."/>
            <person name="Duranti S."/>
            <person name="Milani C."/>
        </authorList>
    </citation>
    <scope>NUCLEOTIDE SEQUENCE [LARGE SCALE GENOMIC DNA]</scope>
    <source>
        <strain evidence="1 2">2028B</strain>
    </source>
</reference>
<proteinExistence type="predicted"/>
<sequence length="208" mass="23767">MDSITTAKTLIDQDYVRWNPGEEDFTPSDATLEAAFSILAPCEFDRAALDRWARDRADTAGYATFFGSAENAIDESNIKTCEAILDDLGENCREVRDGLEVEIFYEMPMYHGWEQTPTIAAAFMYGAERFIEDEYAILDEDDYIEREEKWLWETFTWTVGDRIPEDVDPEYVYLAWRDDAEPYSGGPGPETDKLPAYIAKARIMTANA</sequence>
<evidence type="ECO:0000313" key="2">
    <source>
        <dbReference type="Proteomes" id="UP000288607"/>
    </source>
</evidence>
<dbReference type="OrthoDB" id="3232304at2"/>
<name>A0A430FBN5_9BIFI</name>
<keyword evidence="2" id="KW-1185">Reference proteome</keyword>
<dbReference type="AlphaFoldDB" id="A0A430FBN5"/>
<comment type="caution">
    <text evidence="1">The sequence shown here is derived from an EMBL/GenBank/DDBJ whole genome shotgun (WGS) entry which is preliminary data.</text>
</comment>
<gene>
    <name evidence="1" type="ORF">D2E23_1812</name>
</gene>
<accession>A0A430FBN5</accession>
<protein>
    <submittedName>
        <fullName evidence="1">Uncharacterized protein</fullName>
    </submittedName>
</protein>
<evidence type="ECO:0000313" key="1">
    <source>
        <dbReference type="EMBL" id="RSX50264.1"/>
    </source>
</evidence>
<dbReference type="Proteomes" id="UP000288607">
    <property type="component" value="Unassembled WGS sequence"/>
</dbReference>
<dbReference type="RefSeq" id="WP_126030611.1">
    <property type="nucleotide sequence ID" value="NZ_QXGJ01000009.1"/>
</dbReference>
<dbReference type="EMBL" id="QXGJ01000009">
    <property type="protein sequence ID" value="RSX50264.1"/>
    <property type="molecule type" value="Genomic_DNA"/>
</dbReference>